<dbReference type="SUPFAM" id="SSF52949">
    <property type="entry name" value="Macro domain-like"/>
    <property type="match status" value="1"/>
</dbReference>
<evidence type="ECO:0000256" key="2">
    <source>
        <dbReference type="ARBA" id="ARBA00022438"/>
    </source>
</evidence>
<dbReference type="Pfam" id="PF00883">
    <property type="entry name" value="Peptidase_M17"/>
    <property type="match status" value="1"/>
</dbReference>
<dbReference type="KEGG" id="cbot:ATE48_05085"/>
<dbReference type="GO" id="GO:0006508">
    <property type="term" value="P:proteolysis"/>
    <property type="evidence" value="ECO:0007669"/>
    <property type="project" value="UniProtKB-KW"/>
</dbReference>
<evidence type="ECO:0000256" key="3">
    <source>
        <dbReference type="ARBA" id="ARBA00022670"/>
    </source>
</evidence>
<dbReference type="RefSeq" id="WP_066768464.1">
    <property type="nucleotide sequence ID" value="NZ_CP013244.1"/>
</dbReference>
<dbReference type="InterPro" id="IPR000819">
    <property type="entry name" value="Peptidase_M17_C"/>
</dbReference>
<dbReference type="InParanoid" id="A0A1B1AFK1"/>
<comment type="similarity">
    <text evidence="1">Belongs to the peptidase M17 family.</text>
</comment>
<dbReference type="STRING" id="1759059.ATE48_05085"/>
<dbReference type="InterPro" id="IPR011356">
    <property type="entry name" value="Leucine_aapep/pepB"/>
</dbReference>
<feature type="domain" description="Cytosol aminopeptidase" evidence="6">
    <location>
        <begin position="307"/>
        <end position="314"/>
    </location>
</feature>
<evidence type="ECO:0000259" key="6">
    <source>
        <dbReference type="PROSITE" id="PS00631"/>
    </source>
</evidence>
<dbReference type="Pfam" id="PF21337">
    <property type="entry name" value="Peptidase_M17_N_1"/>
    <property type="match status" value="1"/>
</dbReference>
<dbReference type="PROSITE" id="PS00631">
    <property type="entry name" value="CYTOSOL_AP"/>
    <property type="match status" value="1"/>
</dbReference>
<dbReference type="EMBL" id="CP013244">
    <property type="protein sequence ID" value="ANP45330.1"/>
    <property type="molecule type" value="Genomic_DNA"/>
</dbReference>
<dbReference type="InterPro" id="IPR043472">
    <property type="entry name" value="Macro_dom-like"/>
</dbReference>
<keyword evidence="5" id="KW-0464">Manganese</keyword>
<dbReference type="PANTHER" id="PTHR11963:SF20">
    <property type="entry name" value="PEPTIDASE B"/>
    <property type="match status" value="1"/>
</dbReference>
<keyword evidence="2" id="KW-0031">Aminopeptidase</keyword>
<dbReference type="PRINTS" id="PR00481">
    <property type="entry name" value="LAMNOPPTDASE"/>
</dbReference>
<proteinExistence type="inferred from homology"/>
<dbReference type="AlphaFoldDB" id="A0A1B1AFK1"/>
<evidence type="ECO:0000256" key="5">
    <source>
        <dbReference type="ARBA" id="ARBA00023211"/>
    </source>
</evidence>
<dbReference type="Gene3D" id="3.40.630.10">
    <property type="entry name" value="Zn peptidases"/>
    <property type="match status" value="1"/>
</dbReference>
<keyword evidence="3" id="KW-0645">Protease</keyword>
<accession>A0A1B1AFK1</accession>
<organism evidence="7 8">
    <name type="scientific">Candidatus Viadribacter manganicus</name>
    <dbReference type="NCBI Taxonomy" id="1759059"/>
    <lineage>
        <taxon>Bacteria</taxon>
        <taxon>Pseudomonadati</taxon>
        <taxon>Pseudomonadota</taxon>
        <taxon>Alphaproteobacteria</taxon>
        <taxon>Hyphomonadales</taxon>
        <taxon>Hyphomonadaceae</taxon>
        <taxon>Candidatus Viadribacter</taxon>
    </lineage>
</organism>
<dbReference type="Proteomes" id="UP000092498">
    <property type="component" value="Chromosome"/>
</dbReference>
<gene>
    <name evidence="7" type="ORF">ATE48_05085</name>
</gene>
<dbReference type="Gene3D" id="3.40.220.10">
    <property type="entry name" value="Leucine Aminopeptidase, subunit E, domain 1"/>
    <property type="match status" value="1"/>
</dbReference>
<keyword evidence="4" id="KW-0378">Hydrolase</keyword>
<dbReference type="GO" id="GO:0030145">
    <property type="term" value="F:manganese ion binding"/>
    <property type="evidence" value="ECO:0007669"/>
    <property type="project" value="InterPro"/>
</dbReference>
<evidence type="ECO:0000313" key="8">
    <source>
        <dbReference type="Proteomes" id="UP000092498"/>
    </source>
</evidence>
<dbReference type="GO" id="GO:0070006">
    <property type="term" value="F:metalloaminopeptidase activity"/>
    <property type="evidence" value="ECO:0007669"/>
    <property type="project" value="InterPro"/>
</dbReference>
<dbReference type="GO" id="GO:0005737">
    <property type="term" value="C:cytoplasm"/>
    <property type="evidence" value="ECO:0007669"/>
    <property type="project" value="InterPro"/>
</dbReference>
<dbReference type="InterPro" id="IPR048816">
    <property type="entry name" value="Peptidase_M17_N_1"/>
</dbReference>
<dbReference type="SUPFAM" id="SSF53187">
    <property type="entry name" value="Zn-dependent exopeptidases"/>
    <property type="match status" value="1"/>
</dbReference>
<evidence type="ECO:0000313" key="7">
    <source>
        <dbReference type="EMBL" id="ANP45330.1"/>
    </source>
</evidence>
<dbReference type="CDD" id="cd00433">
    <property type="entry name" value="Peptidase_M17"/>
    <property type="match status" value="1"/>
</dbReference>
<keyword evidence="8" id="KW-1185">Reference proteome</keyword>
<dbReference type="FunCoup" id="A0A1B1AFK1">
    <property type="interactions" value="87"/>
</dbReference>
<evidence type="ECO:0000256" key="4">
    <source>
        <dbReference type="ARBA" id="ARBA00022801"/>
    </source>
</evidence>
<dbReference type="OrthoDB" id="9809354at2"/>
<protein>
    <recommendedName>
        <fullName evidence="6">Cytosol aminopeptidase domain-containing protein</fullName>
    </recommendedName>
</protein>
<dbReference type="PANTHER" id="PTHR11963">
    <property type="entry name" value="LEUCINE AMINOPEPTIDASE-RELATED"/>
    <property type="match status" value="1"/>
</dbReference>
<reference evidence="7 8" key="1">
    <citation type="submission" date="2015-11" db="EMBL/GenBank/DDBJ databases">
        <title>Whole-Genome Sequence of Candidatus Oderbacter manganicum from the National Park Lower Oder Valley, Germany.</title>
        <authorList>
            <person name="Braun B."/>
            <person name="Liere K."/>
            <person name="Szewzyk U."/>
        </authorList>
    </citation>
    <scope>NUCLEOTIDE SEQUENCE [LARGE SCALE GENOMIC DNA]</scope>
    <source>
        <strain evidence="7 8">OTSz_A_272</strain>
    </source>
</reference>
<name>A0A1B1AFK1_9PROT</name>
<evidence type="ECO:0000256" key="1">
    <source>
        <dbReference type="ARBA" id="ARBA00009528"/>
    </source>
</evidence>
<sequence length="464" mass="49888">MANLPFLANSDTPAVPVHVVRSGEWSQWIERHSETLRRLATAHDFQAQNGRILLVPATDGAIERVLFGAGDKANVNVIGALAQHLPAGDYRIAFAPREFGATATAIAWGLGAYAFDRYKKRKRPAPQLAPPEGADMAEVARIVEASWLVRDLVNTPTNDMGPVALHAAAEKLAERYGADFEAIVGEDLLAQNYPLIHAVGRASAEAPRLLHLSWGEPNAPRVALVGKGVCFDTGGLDLKPSTGMRLMKKDMGGAAHALGLAHVIMDAKLNVRLDVFLAVVENSVSSNAFRPGDIITSRNGITVEIDNTDAEGRLVLADAITRACEDKPALMLDFATLTGAARTALGPDIPPFFANDDALAAEYAQASIETSDPVWRMPLWDAYDGDMDTPIADIKNTGDGAMAGAIYGALFLRRFVTAPAWAHFDVYAWAPKEKPSRPSGGEAQALRASWRVLKGRFGEKPQTK</sequence>